<evidence type="ECO:0000313" key="8">
    <source>
        <dbReference type="Proteomes" id="UP000595140"/>
    </source>
</evidence>
<keyword evidence="5" id="KW-0547">Nucleotide-binding</keyword>
<dbReference type="PANTHER" id="PTHR11088">
    <property type="entry name" value="TRNA DIMETHYLALLYLTRANSFERASE"/>
    <property type="match status" value="1"/>
</dbReference>
<dbReference type="GO" id="GO:0005524">
    <property type="term" value="F:ATP binding"/>
    <property type="evidence" value="ECO:0007669"/>
    <property type="project" value="UniProtKB-KW"/>
</dbReference>
<dbReference type="Gene3D" id="1.10.287.890">
    <property type="entry name" value="Crystal structure of tRNA isopentenylpyrophosphate transferase (bh2366) domain"/>
    <property type="match status" value="1"/>
</dbReference>
<dbReference type="Pfam" id="PF01715">
    <property type="entry name" value="IPPT"/>
    <property type="match status" value="1"/>
</dbReference>
<dbReference type="GO" id="GO:0005739">
    <property type="term" value="C:mitochondrion"/>
    <property type="evidence" value="ECO:0007669"/>
    <property type="project" value="TreeGrafter"/>
</dbReference>
<keyword evidence="6" id="KW-0067">ATP-binding</keyword>
<dbReference type="EMBL" id="OOIL02002425">
    <property type="protein sequence ID" value="VFQ82794.1"/>
    <property type="molecule type" value="Genomic_DNA"/>
</dbReference>
<gene>
    <name evidence="7" type="ORF">CCAM_LOCUS24570</name>
</gene>
<proteinExistence type="inferred from homology"/>
<keyword evidence="3" id="KW-0808">Transferase</keyword>
<dbReference type="InterPro" id="IPR027417">
    <property type="entry name" value="P-loop_NTPase"/>
</dbReference>
<dbReference type="AlphaFoldDB" id="A0A484M2W5"/>
<comment type="subcellular location">
    <subcellularLocation>
        <location evidence="1">Plastid</location>
    </subcellularLocation>
</comment>
<comment type="similarity">
    <text evidence="2">Belongs to the IPP transferase family.</text>
</comment>
<keyword evidence="8" id="KW-1185">Reference proteome</keyword>
<dbReference type="GO" id="GO:0009691">
    <property type="term" value="P:cytokinin biosynthetic process"/>
    <property type="evidence" value="ECO:0007669"/>
    <property type="project" value="UniProtKB-KW"/>
</dbReference>
<evidence type="ECO:0000313" key="7">
    <source>
        <dbReference type="EMBL" id="VFQ82794.1"/>
    </source>
</evidence>
<accession>A0A484M2W5</accession>
<organism evidence="7 8">
    <name type="scientific">Cuscuta campestris</name>
    <dbReference type="NCBI Taxonomy" id="132261"/>
    <lineage>
        <taxon>Eukaryota</taxon>
        <taxon>Viridiplantae</taxon>
        <taxon>Streptophyta</taxon>
        <taxon>Embryophyta</taxon>
        <taxon>Tracheophyta</taxon>
        <taxon>Spermatophyta</taxon>
        <taxon>Magnoliopsida</taxon>
        <taxon>eudicotyledons</taxon>
        <taxon>Gunneridae</taxon>
        <taxon>Pentapetalae</taxon>
        <taxon>asterids</taxon>
        <taxon>lamiids</taxon>
        <taxon>Solanales</taxon>
        <taxon>Convolvulaceae</taxon>
        <taxon>Cuscuteae</taxon>
        <taxon>Cuscuta</taxon>
        <taxon>Cuscuta subgen. Grammica</taxon>
        <taxon>Cuscuta sect. Cleistogrammica</taxon>
    </lineage>
</organism>
<evidence type="ECO:0000256" key="5">
    <source>
        <dbReference type="ARBA" id="ARBA00022741"/>
    </source>
</evidence>
<evidence type="ECO:0000256" key="6">
    <source>
        <dbReference type="ARBA" id="ARBA00022840"/>
    </source>
</evidence>
<dbReference type="GO" id="GO:0009536">
    <property type="term" value="C:plastid"/>
    <property type="evidence" value="ECO:0007669"/>
    <property type="project" value="UniProtKB-SubCell"/>
</dbReference>
<dbReference type="InterPro" id="IPR039657">
    <property type="entry name" value="Dimethylallyltransferase"/>
</dbReference>
<protein>
    <submittedName>
        <fullName evidence="7">Uncharacterized protein</fullName>
    </submittedName>
</protein>
<reference evidence="7 8" key="1">
    <citation type="submission" date="2018-04" db="EMBL/GenBank/DDBJ databases">
        <authorList>
            <person name="Vogel A."/>
        </authorList>
    </citation>
    <scope>NUCLEOTIDE SEQUENCE [LARGE SCALE GENOMIC DNA]</scope>
</reference>
<dbReference type="GO" id="GO:0006400">
    <property type="term" value="P:tRNA modification"/>
    <property type="evidence" value="ECO:0007669"/>
    <property type="project" value="TreeGrafter"/>
</dbReference>
<dbReference type="Gene3D" id="3.40.50.300">
    <property type="entry name" value="P-loop containing nucleotide triphosphate hydrolases"/>
    <property type="match status" value="1"/>
</dbReference>
<dbReference type="GO" id="GO:0052381">
    <property type="term" value="F:tRNA dimethylallyltransferase activity"/>
    <property type="evidence" value="ECO:0007669"/>
    <property type="project" value="TreeGrafter"/>
</dbReference>
<evidence type="ECO:0000256" key="4">
    <source>
        <dbReference type="ARBA" id="ARBA00022712"/>
    </source>
</evidence>
<sequence length="212" mass="25023">MMVEDDMDLGANPVLFPPHLQSNSKPATALMHYRRLEATPLNHHLGYGERALLWRNKGQNWGHVDNSRFNIYFICVDASLSALDLFVDKRVDHMIESGLLEEVFDIYQTDADYTKGFRQAIGVREFNDFLTQYCFYAHKYSSDASGLSSRPTHQRRRRRIQCMQMFFFGWEIHYIDATRYILATLLNEINGSRAITRRIRNQCWRRLSWLSF</sequence>
<evidence type="ECO:0000256" key="1">
    <source>
        <dbReference type="ARBA" id="ARBA00004474"/>
    </source>
</evidence>
<dbReference type="OrthoDB" id="775260at2759"/>
<name>A0A484M2W5_9ASTE</name>
<keyword evidence="4" id="KW-0203">Cytokinin biosynthesis</keyword>
<evidence type="ECO:0000256" key="3">
    <source>
        <dbReference type="ARBA" id="ARBA00022679"/>
    </source>
</evidence>
<evidence type="ECO:0000256" key="2">
    <source>
        <dbReference type="ARBA" id="ARBA00005842"/>
    </source>
</evidence>
<dbReference type="Proteomes" id="UP000595140">
    <property type="component" value="Unassembled WGS sequence"/>
</dbReference>
<dbReference type="PANTHER" id="PTHR11088:SF82">
    <property type="entry name" value="TRNA DIMETHYLALLYLTRANSFERASE 2"/>
    <property type="match status" value="1"/>
</dbReference>